<dbReference type="CDD" id="cd16934">
    <property type="entry name" value="HATPase_RsbT-like"/>
    <property type="match status" value="1"/>
</dbReference>
<feature type="domain" description="Histidine kinase/HSP90-like ATPase" evidence="1">
    <location>
        <begin position="35"/>
        <end position="135"/>
    </location>
</feature>
<evidence type="ECO:0000313" key="2">
    <source>
        <dbReference type="EMBL" id="MFC4388163.1"/>
    </source>
</evidence>
<keyword evidence="3" id="KW-1185">Reference proteome</keyword>
<dbReference type="SMART" id="SM00387">
    <property type="entry name" value="HATPase_c"/>
    <property type="match status" value="1"/>
</dbReference>
<dbReference type="EMBL" id="JBHSDV010000002">
    <property type="protein sequence ID" value="MFC4388163.1"/>
    <property type="molecule type" value="Genomic_DNA"/>
</dbReference>
<dbReference type="InterPro" id="IPR003594">
    <property type="entry name" value="HATPase_dom"/>
</dbReference>
<dbReference type="Pfam" id="PF13581">
    <property type="entry name" value="HATPase_c_2"/>
    <property type="match status" value="1"/>
</dbReference>
<reference evidence="3" key="1">
    <citation type="journal article" date="2019" name="Int. J. Syst. Evol. Microbiol.">
        <title>The Global Catalogue of Microorganisms (GCM) 10K type strain sequencing project: providing services to taxonomists for standard genome sequencing and annotation.</title>
        <authorList>
            <consortium name="The Broad Institute Genomics Platform"/>
            <consortium name="The Broad Institute Genome Sequencing Center for Infectious Disease"/>
            <person name="Wu L."/>
            <person name="Ma J."/>
        </authorList>
    </citation>
    <scope>NUCLEOTIDE SEQUENCE [LARGE SCALE GENOMIC DNA]</scope>
    <source>
        <strain evidence="3">KACC 14058</strain>
    </source>
</reference>
<comment type="caution">
    <text evidence="2">The sequence shown here is derived from an EMBL/GenBank/DDBJ whole genome shotgun (WGS) entry which is preliminary data.</text>
</comment>
<evidence type="ECO:0000259" key="1">
    <source>
        <dbReference type="SMART" id="SM00387"/>
    </source>
</evidence>
<dbReference type="SUPFAM" id="SSF55874">
    <property type="entry name" value="ATPase domain of HSP90 chaperone/DNA topoisomerase II/histidine kinase"/>
    <property type="match status" value="1"/>
</dbReference>
<organism evidence="2 3">
    <name type="scientific">Gracilibacillus marinus</name>
    <dbReference type="NCBI Taxonomy" id="630535"/>
    <lineage>
        <taxon>Bacteria</taxon>
        <taxon>Bacillati</taxon>
        <taxon>Bacillota</taxon>
        <taxon>Bacilli</taxon>
        <taxon>Bacillales</taxon>
        <taxon>Bacillaceae</taxon>
        <taxon>Gracilibacillus</taxon>
    </lineage>
</organism>
<proteinExistence type="predicted"/>
<evidence type="ECO:0000313" key="3">
    <source>
        <dbReference type="Proteomes" id="UP001595880"/>
    </source>
</evidence>
<name>A0ABV8VUI3_9BACI</name>
<sequence>MTTTPSYVQIKKEWDIVAARQMGREKAKDLGFGTVDQARIATAISELARNIYLYAQKGMVSFEIVGDMNRIGLKVIAADEGPGIADLSKVMEDGYSTSGGLGAGLPGVKRLMDDFDIVSERDKGTIITSIKWVRK</sequence>
<gene>
    <name evidence="2" type="ORF">ACFOZ1_10115</name>
</gene>
<dbReference type="Proteomes" id="UP001595880">
    <property type="component" value="Unassembled WGS sequence"/>
</dbReference>
<accession>A0ABV8VUI3</accession>
<dbReference type="InterPro" id="IPR036890">
    <property type="entry name" value="HATPase_C_sf"/>
</dbReference>
<dbReference type="RefSeq" id="WP_390198976.1">
    <property type="nucleotide sequence ID" value="NZ_JBHSDV010000002.1"/>
</dbReference>
<protein>
    <submittedName>
        <fullName evidence="2">Anti-sigma regulatory factor</fullName>
    </submittedName>
</protein>
<dbReference type="Gene3D" id="3.30.565.10">
    <property type="entry name" value="Histidine kinase-like ATPase, C-terminal domain"/>
    <property type="match status" value="1"/>
</dbReference>